<evidence type="ECO:0000259" key="2">
    <source>
        <dbReference type="Pfam" id="PF00144"/>
    </source>
</evidence>
<evidence type="ECO:0000256" key="1">
    <source>
        <dbReference type="SAM" id="Phobius"/>
    </source>
</evidence>
<sequence>MTVIAIVIVETLWIARPAVPRGDLVTIENYLIQKLSQPGKPKLGSAALILIQKGEVVAAHPFGIANAERKSPVEIDRTLYQMASVSKMVTAWGIMKLVEDGTIALDKAANQYLKRWQFPMSQYSDQVTIRHLLSHTGGLDDLFGYAGFLPGESIQSLEESLSLTKDSTSGKSRGVTVAREPGQNWLYSGGGYTVLQLLIEEVTQQSFSEYMEKAILKPLGMEKSSFDWEAIAASGRTDKLATSFDEELQPSPHRRYTATAAASLYATPQDMARFVQAYSRKNLVLKQETLKQMMTPQPGAHQDWGLGHALYVANGADGYVIGHDGANLPALGHTVRVNPATGNGIVLLISGNLELASQLGDDWVYWETGNLPMNAKLRILGNRLVPALVGIGLGALAIVIRALMK</sequence>
<accession>B8HMC9</accession>
<dbReference type="PANTHER" id="PTHR46825:SF12">
    <property type="entry name" value="PENICILLIN-BINDING PROTEIN 4"/>
    <property type="match status" value="1"/>
</dbReference>
<keyword evidence="1" id="KW-1133">Transmembrane helix</keyword>
<dbReference type="Gene3D" id="3.40.710.10">
    <property type="entry name" value="DD-peptidase/beta-lactamase superfamily"/>
    <property type="match status" value="1"/>
</dbReference>
<dbReference type="InterPro" id="IPR012338">
    <property type="entry name" value="Beta-lactam/transpept-like"/>
</dbReference>
<gene>
    <name evidence="3" type="ordered locus">Cyan7425_4833</name>
</gene>
<dbReference type="KEGG" id="cyn:Cyan7425_4833"/>
<dbReference type="Pfam" id="PF00144">
    <property type="entry name" value="Beta-lactamase"/>
    <property type="match status" value="1"/>
</dbReference>
<dbReference type="eggNOG" id="COG1680">
    <property type="taxonomic scope" value="Bacteria"/>
</dbReference>
<keyword evidence="1" id="KW-0472">Membrane</keyword>
<feature type="domain" description="Beta-lactamase-related" evidence="2">
    <location>
        <begin position="41"/>
        <end position="366"/>
    </location>
</feature>
<dbReference type="AlphaFoldDB" id="B8HMC9"/>
<dbReference type="EMBL" id="CP001344">
    <property type="protein sequence ID" value="ACL47136.1"/>
    <property type="molecule type" value="Genomic_DNA"/>
</dbReference>
<feature type="transmembrane region" description="Helical" evidence="1">
    <location>
        <begin position="384"/>
        <end position="404"/>
    </location>
</feature>
<dbReference type="SUPFAM" id="SSF56601">
    <property type="entry name" value="beta-lactamase/transpeptidase-like"/>
    <property type="match status" value="1"/>
</dbReference>
<dbReference type="InterPro" id="IPR001466">
    <property type="entry name" value="Beta-lactam-related"/>
</dbReference>
<name>B8HMC9_CYAP4</name>
<keyword evidence="1" id="KW-0812">Transmembrane</keyword>
<reference evidence="3" key="1">
    <citation type="submission" date="2009-01" db="EMBL/GenBank/DDBJ databases">
        <title>Complete sequence of chromosome Cyanothece sp. PCC 7425.</title>
        <authorList>
            <consortium name="US DOE Joint Genome Institute"/>
            <person name="Lucas S."/>
            <person name="Copeland A."/>
            <person name="Lapidus A."/>
            <person name="Glavina del Rio T."/>
            <person name="Dalin E."/>
            <person name="Tice H."/>
            <person name="Bruce D."/>
            <person name="Goodwin L."/>
            <person name="Pitluck S."/>
            <person name="Sims D."/>
            <person name="Meineke L."/>
            <person name="Brettin T."/>
            <person name="Detter J.C."/>
            <person name="Han C."/>
            <person name="Larimer F."/>
            <person name="Land M."/>
            <person name="Hauser L."/>
            <person name="Kyrpides N."/>
            <person name="Ovchinnikova G."/>
            <person name="Liberton M."/>
            <person name="Stoeckel J."/>
            <person name="Banerjee A."/>
            <person name="Singh A."/>
            <person name="Page L."/>
            <person name="Sato H."/>
            <person name="Zhao L."/>
            <person name="Sherman L."/>
            <person name="Pakrasi H."/>
            <person name="Richardson P."/>
        </authorList>
    </citation>
    <scope>NUCLEOTIDE SEQUENCE</scope>
    <source>
        <strain evidence="3">PCC 7425</strain>
    </source>
</reference>
<protein>
    <submittedName>
        <fullName evidence="3">Beta-lactamase</fullName>
    </submittedName>
</protein>
<dbReference type="InterPro" id="IPR050491">
    <property type="entry name" value="AmpC-like"/>
</dbReference>
<dbReference type="PANTHER" id="PTHR46825">
    <property type="entry name" value="D-ALANYL-D-ALANINE-CARBOXYPEPTIDASE/ENDOPEPTIDASE AMPH"/>
    <property type="match status" value="1"/>
</dbReference>
<dbReference type="HOGENOM" id="CLU_020027_8_1_3"/>
<dbReference type="STRING" id="395961.Cyan7425_4833"/>
<proteinExistence type="predicted"/>
<evidence type="ECO:0000313" key="3">
    <source>
        <dbReference type="EMBL" id="ACL47136.1"/>
    </source>
</evidence>
<organism evidence="3">
    <name type="scientific">Cyanothece sp. (strain PCC 7425 / ATCC 29141)</name>
    <dbReference type="NCBI Taxonomy" id="395961"/>
    <lineage>
        <taxon>Bacteria</taxon>
        <taxon>Bacillati</taxon>
        <taxon>Cyanobacteriota</taxon>
        <taxon>Cyanophyceae</taxon>
        <taxon>Gomontiellales</taxon>
        <taxon>Cyanothecaceae</taxon>
        <taxon>Cyanothece</taxon>
    </lineage>
</organism>